<evidence type="ECO:0000313" key="2">
    <source>
        <dbReference type="Proteomes" id="UP000051870"/>
    </source>
</evidence>
<dbReference type="AlphaFoldDB" id="A0A0N7M9J7"/>
<dbReference type="GeneID" id="83881342"/>
<dbReference type="STRING" id="1715693.PH7735_02317"/>
<protein>
    <submittedName>
        <fullName evidence="1">Uncharacterized protein</fullName>
    </submittedName>
</protein>
<accession>A0A0N7M9J7</accession>
<sequence length="253" mass="28784">MSQDDLSYPGGLHALIERYNSRREPFDLDKDSLPAADADLIPFTTTFVTEAATKKRAGEPRRSSAFSRKRRDIAVEFVGKSELALLNALLISNLRKTSAPDDVATLFLRLWAEQHEHLIEQLDLRWQVSSIMTFADHGGTDVQRQVGQAMRMLFGVMKLYEFERQYSGMEPKVPFGFARRVKAPMPMDMAQYSLQHGGLDINVIAPVWELAMTDPGIAPLANHLFETLNRDPATLFRRLKRMREVHARLKGKE</sequence>
<proteinExistence type="predicted"/>
<reference evidence="2" key="1">
    <citation type="submission" date="2015-09" db="EMBL/GenBank/DDBJ databases">
        <authorList>
            <person name="Rodrigo-Torres Lidia"/>
            <person name="Arahal R.David."/>
        </authorList>
    </citation>
    <scope>NUCLEOTIDE SEQUENCE [LARGE SCALE GENOMIC DNA]</scope>
    <source>
        <strain evidence="2">CECT 7735</strain>
    </source>
</reference>
<name>A0A0N7M9J7_9RHOB</name>
<organism evidence="1 2">
    <name type="scientific">Shimia thalassica</name>
    <dbReference type="NCBI Taxonomy" id="1715693"/>
    <lineage>
        <taxon>Bacteria</taxon>
        <taxon>Pseudomonadati</taxon>
        <taxon>Pseudomonadota</taxon>
        <taxon>Alphaproteobacteria</taxon>
        <taxon>Rhodobacterales</taxon>
        <taxon>Roseobacteraceae</taxon>
    </lineage>
</organism>
<gene>
    <name evidence="1" type="ORF">PH7735_02317</name>
</gene>
<evidence type="ECO:0000313" key="1">
    <source>
        <dbReference type="EMBL" id="CUK00307.1"/>
    </source>
</evidence>
<keyword evidence="2" id="KW-1185">Reference proteome</keyword>
<dbReference type="EMBL" id="CYTW01000002">
    <property type="protein sequence ID" value="CUK00307.1"/>
    <property type="molecule type" value="Genomic_DNA"/>
</dbReference>
<dbReference type="Proteomes" id="UP000051870">
    <property type="component" value="Unassembled WGS sequence"/>
</dbReference>
<dbReference type="RefSeq" id="WP_058311499.1">
    <property type="nucleotide sequence ID" value="NZ_CYTW01000002.1"/>
</dbReference>